<reference evidence="1 2" key="1">
    <citation type="submission" date="2015-05" db="EMBL/GenBank/DDBJ databases">
        <title>Draft genome sequence of the bacterium Gordonia jacobaea a new member of the Gordonia genus.</title>
        <authorList>
            <person name="Jimenez-Galisteo G."/>
            <person name="Dominguez A."/>
            <person name="Munoz E."/>
            <person name="Vinas M."/>
        </authorList>
    </citation>
    <scope>NUCLEOTIDE SEQUENCE [LARGE SCALE GENOMIC DNA]</scope>
    <source>
        <strain evidence="2">mv1</strain>
    </source>
</reference>
<accession>A0ABR5IH91</accession>
<evidence type="ECO:0000313" key="2">
    <source>
        <dbReference type="Proteomes" id="UP000037247"/>
    </source>
</evidence>
<keyword evidence="2" id="KW-1185">Reference proteome</keyword>
<protein>
    <submittedName>
        <fullName evidence="1">Uncharacterized protein</fullName>
    </submittedName>
</protein>
<dbReference type="EMBL" id="LDTZ01000013">
    <property type="protein sequence ID" value="KNA93048.1"/>
    <property type="molecule type" value="Genomic_DNA"/>
</dbReference>
<proteinExistence type="predicted"/>
<sequence>MAKKPTPQAIVEGFILRARRIMEHSLIRDQAALMEKLHTGEVNVAVTVNAKTGEETYRLRAEYPDEEILESLASRVRPLILSSEPIYYDKVLDALAEVVGAETLSEQIDLDWWREFWREIIDANRDAQAYLVTTPNGSITDRKLMYAWLYGDVVHAASPRSPIVRELSIDDRFQAAAHGVARICDRVIYTAMMLKTLIEDGLLEVSSDVLTDDVVVTTTTLDEEVRALTAPVDAPFPKDLSDLDPTVWQTLHQSIEHNRQAEFEEITGNGSTDTPTP</sequence>
<comment type="caution">
    <text evidence="1">The sequence shown here is derived from an EMBL/GenBank/DDBJ whole genome shotgun (WGS) entry which is preliminary data.</text>
</comment>
<organism evidence="1 2">
    <name type="scientific">Gordonia jacobaea</name>
    <dbReference type="NCBI Taxonomy" id="122202"/>
    <lineage>
        <taxon>Bacteria</taxon>
        <taxon>Bacillati</taxon>
        <taxon>Actinomycetota</taxon>
        <taxon>Actinomycetes</taxon>
        <taxon>Mycobacteriales</taxon>
        <taxon>Gordoniaceae</taxon>
        <taxon>Gordonia</taxon>
    </lineage>
</organism>
<name>A0ABR5IH91_9ACTN</name>
<gene>
    <name evidence="1" type="ORF">ABW18_00885</name>
</gene>
<evidence type="ECO:0000313" key="1">
    <source>
        <dbReference type="EMBL" id="KNA93048.1"/>
    </source>
</evidence>
<dbReference type="RefSeq" id="WP_049697140.1">
    <property type="nucleotide sequence ID" value="NZ_JAQDQF010000001.1"/>
</dbReference>
<dbReference type="Proteomes" id="UP000037247">
    <property type="component" value="Unassembled WGS sequence"/>
</dbReference>